<sequence>MVTILIQDDLEKVLIEKKPANMD</sequence>
<dbReference type="Proteomes" id="UP000593572">
    <property type="component" value="Unassembled WGS sequence"/>
</dbReference>
<dbReference type="AlphaFoldDB" id="A0A7J8N1G2"/>
<feature type="non-terminal residue" evidence="1">
    <location>
        <position position="23"/>
    </location>
</feature>
<gene>
    <name evidence="1" type="ORF">Golob_004357</name>
</gene>
<evidence type="ECO:0000313" key="1">
    <source>
        <dbReference type="EMBL" id="MBA0570743.1"/>
    </source>
</evidence>
<accession>A0A7J8N1G2</accession>
<keyword evidence="2" id="KW-1185">Reference proteome</keyword>
<protein>
    <submittedName>
        <fullName evidence="1">Uncharacterized protein</fullName>
    </submittedName>
</protein>
<evidence type="ECO:0000313" key="2">
    <source>
        <dbReference type="Proteomes" id="UP000593572"/>
    </source>
</evidence>
<comment type="caution">
    <text evidence="1">The sequence shown here is derived from an EMBL/GenBank/DDBJ whole genome shotgun (WGS) entry which is preliminary data.</text>
</comment>
<reference evidence="1 2" key="1">
    <citation type="journal article" date="2019" name="Genome Biol. Evol.">
        <title>Insights into the evolution of the New World diploid cottons (Gossypium, subgenus Houzingenia) based on genome sequencing.</title>
        <authorList>
            <person name="Grover C.E."/>
            <person name="Arick M.A. 2nd"/>
            <person name="Thrash A."/>
            <person name="Conover J.L."/>
            <person name="Sanders W.S."/>
            <person name="Peterson D.G."/>
            <person name="Frelichowski J.E."/>
            <person name="Scheffler J.A."/>
            <person name="Scheffler B.E."/>
            <person name="Wendel J.F."/>
        </authorList>
    </citation>
    <scope>NUCLEOTIDE SEQUENCE [LARGE SCALE GENOMIC DNA]</scope>
    <source>
        <strain evidence="1">157</strain>
        <tissue evidence="1">Leaf</tissue>
    </source>
</reference>
<name>A0A7J8N1G2_9ROSI</name>
<organism evidence="1 2">
    <name type="scientific">Gossypium lobatum</name>
    <dbReference type="NCBI Taxonomy" id="34289"/>
    <lineage>
        <taxon>Eukaryota</taxon>
        <taxon>Viridiplantae</taxon>
        <taxon>Streptophyta</taxon>
        <taxon>Embryophyta</taxon>
        <taxon>Tracheophyta</taxon>
        <taxon>Spermatophyta</taxon>
        <taxon>Magnoliopsida</taxon>
        <taxon>eudicotyledons</taxon>
        <taxon>Gunneridae</taxon>
        <taxon>Pentapetalae</taxon>
        <taxon>rosids</taxon>
        <taxon>malvids</taxon>
        <taxon>Malvales</taxon>
        <taxon>Malvaceae</taxon>
        <taxon>Malvoideae</taxon>
        <taxon>Gossypium</taxon>
    </lineage>
</organism>
<dbReference type="EMBL" id="JABEZX010000011">
    <property type="protein sequence ID" value="MBA0570743.1"/>
    <property type="molecule type" value="Genomic_DNA"/>
</dbReference>
<proteinExistence type="predicted"/>